<keyword evidence="10" id="KW-0732">Signal</keyword>
<dbReference type="NCBIfam" id="TIGR04057">
    <property type="entry name" value="SusC_RagA_signa"/>
    <property type="match status" value="1"/>
</dbReference>
<protein>
    <submittedName>
        <fullName evidence="13">SusC/RagA family TonB-linked outer membrane protein</fullName>
    </submittedName>
</protein>
<dbReference type="SUPFAM" id="SSF49464">
    <property type="entry name" value="Carboxypeptidase regulatory domain-like"/>
    <property type="match status" value="1"/>
</dbReference>
<keyword evidence="7 8" id="KW-0998">Cell outer membrane</keyword>
<keyword evidence="6 8" id="KW-0472">Membrane</keyword>
<keyword evidence="14" id="KW-1185">Reference proteome</keyword>
<sequence>MRSKFKWIFTLFVALTMQFSFAQEKTITGTVTESGLPLPGATVLVKGTAKGTSTDFDGKYSIQAKAGEVLEFSYVGMKTQNVTVGASNTVSVALENDNALDEVVVIGYGTTTKEAYTGSATKVKAENIAAKTVSNVSQALRGEVAGVTVIQGSGQPGSDATVRIRGFGSINGNRNPLYVVDGVPYSSDISAINPADIANMTVLKDAAATSVYGSRGANGVILITTKTGKSGKSVISAEFRSSINTFFLPQYDVVKSPEEYTELSWESVYNAGVINNNVDPVAYANNNLFGGGGINPIFNIWNAPGSQLINPETGKFNSGISRRYTPEDWADYAFRTGFRQEANVQFSGGTEKTKYATSFGYVKDEGAAINSDYTRYSTRINLEHKPTDWLKIGANMAYSGSRYTQNGQTADTGSVFLMATAPPIYSIFLRDEDGNTVINPNTGAPFYDYGNTTQRRFSSLTNGISDATYDLNRDYAHTLTGNFSFDVNITKNLVFETRYGGQLENWDYIRMDNVTAISGNPGRQLGYLFRGDREETNQNFLKLLRYTKTFGNHGFEVFAAHESTEWKRTQISAAKQNAIIFGSTDLDQYTQAVGKASSYTQGYTLESYFGQLSYNYAQKYFLSASVRRDGSSRFKDDKWGTFGSVGLGWIASKESFLENVKFNDFLKLKASYGVIGDTGNRLRYGWIVSFIDQTDDYAFATNSELATPGLTWETSRIAQLGLESTWFNNSLDVNVDYYVKKTDNLFTNQFLAPSYGFQTVFYNSGELTNSGLEFDVALHLFKPKNEGDFMLSLGVNGEMLKNEITKMPNDWITDLPKNAEYPNNTFAYTQGASIFDFYMREWAGVDPATGAPLWNMYYDDVNGNGVFDAGDRNITQMATELINFPNSNIQQTVTSTYANATQTYIGKSAIPKVRGAFRLNAAYKNFDLTAQFSYSYGGYAYDGFYALLMNSEQIGKDGFHTDIRDRWQQPGDVTNVPRLTDNIGGDQLGNSISSRFITKSDFLSLNNVKLGYTFPKRFIENSGINFLNIYLASDNLMMLSARKGFNPSTAETGTSNIYRYNPLTSFSFGVKIEL</sequence>
<feature type="domain" description="TonB-dependent receptor plug" evidence="12">
    <location>
        <begin position="114"/>
        <end position="220"/>
    </location>
</feature>
<organism evidence="13 14">
    <name type="scientific">Flavobacterium azooxidireducens</name>
    <dbReference type="NCBI Taxonomy" id="1871076"/>
    <lineage>
        <taxon>Bacteria</taxon>
        <taxon>Pseudomonadati</taxon>
        <taxon>Bacteroidota</taxon>
        <taxon>Flavobacteriia</taxon>
        <taxon>Flavobacteriales</taxon>
        <taxon>Flavobacteriaceae</taxon>
        <taxon>Flavobacterium</taxon>
    </lineage>
</organism>
<keyword evidence="3 8" id="KW-1134">Transmembrane beta strand</keyword>
<gene>
    <name evidence="13" type="ORF">M0M57_02475</name>
</gene>
<reference evidence="13" key="1">
    <citation type="submission" date="2022-04" db="EMBL/GenBank/DDBJ databases">
        <title>Consumption of N2O by Flavobacterium azooxidireducens sp. nov. isolated from Decomposing Leaf Litter of Phragmites australis (Cav.).</title>
        <authorList>
            <person name="Behrendt U."/>
            <person name="Spanner T."/>
            <person name="Augustin J."/>
            <person name="Horn M.A."/>
            <person name="Kolb S."/>
            <person name="Ulrich A."/>
        </authorList>
    </citation>
    <scope>NUCLEOTIDE SEQUENCE</scope>
    <source>
        <strain evidence="13">IGB 4-14</strain>
    </source>
</reference>
<dbReference type="InterPro" id="IPR023996">
    <property type="entry name" value="TonB-dep_OMP_SusC/RagA"/>
</dbReference>
<dbReference type="EMBL" id="CP096205">
    <property type="protein sequence ID" value="UPQ79708.1"/>
    <property type="molecule type" value="Genomic_DNA"/>
</dbReference>
<feature type="chain" id="PRO_5046958025" evidence="10">
    <location>
        <begin position="23"/>
        <end position="1074"/>
    </location>
</feature>
<evidence type="ECO:0000313" key="13">
    <source>
        <dbReference type="EMBL" id="UPQ79708.1"/>
    </source>
</evidence>
<dbReference type="Gene3D" id="2.60.40.1120">
    <property type="entry name" value="Carboxypeptidase-like, regulatory domain"/>
    <property type="match status" value="1"/>
</dbReference>
<evidence type="ECO:0000256" key="9">
    <source>
        <dbReference type="RuleBase" id="RU003357"/>
    </source>
</evidence>
<name>A0ABY4KIY2_9FLAO</name>
<evidence type="ECO:0000259" key="12">
    <source>
        <dbReference type="Pfam" id="PF07715"/>
    </source>
</evidence>
<dbReference type="InterPro" id="IPR037066">
    <property type="entry name" value="Plug_dom_sf"/>
</dbReference>
<comment type="subcellular location">
    <subcellularLocation>
        <location evidence="1 8">Cell outer membrane</location>
        <topology evidence="1 8">Multi-pass membrane protein</topology>
    </subcellularLocation>
</comment>
<evidence type="ECO:0000256" key="3">
    <source>
        <dbReference type="ARBA" id="ARBA00022452"/>
    </source>
</evidence>
<dbReference type="RefSeq" id="WP_248435057.1">
    <property type="nucleotide sequence ID" value="NZ_CP096205.1"/>
</dbReference>
<dbReference type="Gene3D" id="2.40.170.20">
    <property type="entry name" value="TonB-dependent receptor, beta-barrel domain"/>
    <property type="match status" value="1"/>
</dbReference>
<dbReference type="InterPro" id="IPR023997">
    <property type="entry name" value="TonB-dep_OMP_SusC/RagA_CS"/>
</dbReference>
<evidence type="ECO:0000256" key="2">
    <source>
        <dbReference type="ARBA" id="ARBA00022448"/>
    </source>
</evidence>
<evidence type="ECO:0000313" key="14">
    <source>
        <dbReference type="Proteomes" id="UP000830583"/>
    </source>
</evidence>
<accession>A0ABY4KIY2</accession>
<keyword evidence="4 8" id="KW-0812">Transmembrane</keyword>
<evidence type="ECO:0000256" key="7">
    <source>
        <dbReference type="ARBA" id="ARBA00023237"/>
    </source>
</evidence>
<dbReference type="Proteomes" id="UP000830583">
    <property type="component" value="Chromosome"/>
</dbReference>
<evidence type="ECO:0000256" key="6">
    <source>
        <dbReference type="ARBA" id="ARBA00023136"/>
    </source>
</evidence>
<dbReference type="Pfam" id="PF00593">
    <property type="entry name" value="TonB_dep_Rec_b-barrel"/>
    <property type="match status" value="1"/>
</dbReference>
<comment type="similarity">
    <text evidence="8 9">Belongs to the TonB-dependent receptor family.</text>
</comment>
<evidence type="ECO:0000259" key="11">
    <source>
        <dbReference type="Pfam" id="PF00593"/>
    </source>
</evidence>
<keyword evidence="5 9" id="KW-0798">TonB box</keyword>
<keyword evidence="2 8" id="KW-0813">Transport</keyword>
<evidence type="ECO:0000256" key="1">
    <source>
        <dbReference type="ARBA" id="ARBA00004571"/>
    </source>
</evidence>
<dbReference type="InterPro" id="IPR036942">
    <property type="entry name" value="Beta-barrel_TonB_sf"/>
</dbReference>
<dbReference type="InterPro" id="IPR012910">
    <property type="entry name" value="Plug_dom"/>
</dbReference>
<dbReference type="Pfam" id="PF07715">
    <property type="entry name" value="Plug"/>
    <property type="match status" value="1"/>
</dbReference>
<evidence type="ECO:0000256" key="5">
    <source>
        <dbReference type="ARBA" id="ARBA00023077"/>
    </source>
</evidence>
<dbReference type="SUPFAM" id="SSF56935">
    <property type="entry name" value="Porins"/>
    <property type="match status" value="1"/>
</dbReference>
<dbReference type="Pfam" id="PF13715">
    <property type="entry name" value="CarbopepD_reg_2"/>
    <property type="match status" value="1"/>
</dbReference>
<evidence type="ECO:0000256" key="8">
    <source>
        <dbReference type="PROSITE-ProRule" id="PRU01360"/>
    </source>
</evidence>
<dbReference type="NCBIfam" id="TIGR04056">
    <property type="entry name" value="OMP_RagA_SusC"/>
    <property type="match status" value="1"/>
</dbReference>
<feature type="signal peptide" evidence="10">
    <location>
        <begin position="1"/>
        <end position="22"/>
    </location>
</feature>
<dbReference type="InterPro" id="IPR000531">
    <property type="entry name" value="Beta-barrel_TonB"/>
</dbReference>
<dbReference type="InterPro" id="IPR008969">
    <property type="entry name" value="CarboxyPept-like_regulatory"/>
</dbReference>
<dbReference type="InterPro" id="IPR039426">
    <property type="entry name" value="TonB-dep_rcpt-like"/>
</dbReference>
<dbReference type="PROSITE" id="PS52016">
    <property type="entry name" value="TONB_DEPENDENT_REC_3"/>
    <property type="match status" value="1"/>
</dbReference>
<feature type="domain" description="TonB-dependent receptor-like beta-barrel" evidence="11">
    <location>
        <begin position="435"/>
        <end position="797"/>
    </location>
</feature>
<dbReference type="Gene3D" id="2.170.130.10">
    <property type="entry name" value="TonB-dependent receptor, plug domain"/>
    <property type="match status" value="1"/>
</dbReference>
<evidence type="ECO:0000256" key="4">
    <source>
        <dbReference type="ARBA" id="ARBA00022692"/>
    </source>
</evidence>
<proteinExistence type="inferred from homology"/>
<evidence type="ECO:0000256" key="10">
    <source>
        <dbReference type="SAM" id="SignalP"/>
    </source>
</evidence>